<dbReference type="SUPFAM" id="SSF54637">
    <property type="entry name" value="Thioesterase/thiol ester dehydrase-isomerase"/>
    <property type="match status" value="2"/>
</dbReference>
<dbReference type="RefSeq" id="WP_143906381.1">
    <property type="nucleotide sequence ID" value="NZ_CP041765.1"/>
</dbReference>
<sequence length="306" mass="32290">MTSSDTRAARPAEPVAFDGAGLGVWTDPERFEVTAERIAEYAAATNDPIDAHRAGRVAPPVFAVVPVFLSMAPAALSVAPPELLMKLVHGEQDFRFHRPIVPGDTLVARARPVGYAGRGSGSSVVVHAETRTEAGELVGEQWLTAFFRGVDAGPGEGEQAPPHPLDPALRAAAPAAEVRQRIDDDQTFRYSPASGDPMPIHLDDEIAQMAGLPGIINHGLCTMAFTSWAALIELAGADTARLRRLAVRFARPVLPGQTIDTRFWRAAPDLADAGETAYSYETVVPGGAGETATTVITDGLAVIADA</sequence>
<dbReference type="GO" id="GO:0004300">
    <property type="term" value="F:enoyl-CoA hydratase activity"/>
    <property type="evidence" value="ECO:0007669"/>
    <property type="project" value="TreeGrafter"/>
</dbReference>
<dbReference type="KEGG" id="toy:FO059_03470"/>
<comment type="similarity">
    <text evidence="1">Belongs to the enoyl-CoA hydratase/isomerase family.</text>
</comment>
<dbReference type="CDD" id="cd03441">
    <property type="entry name" value="R_hydratase_like"/>
    <property type="match status" value="1"/>
</dbReference>
<evidence type="ECO:0000313" key="4">
    <source>
        <dbReference type="EMBL" id="QDQ96566.1"/>
    </source>
</evidence>
<organism evidence="4 5">
    <name type="scientific">Tomitella fengzijianii</name>
    <dbReference type="NCBI Taxonomy" id="2597660"/>
    <lineage>
        <taxon>Bacteria</taxon>
        <taxon>Bacillati</taxon>
        <taxon>Actinomycetota</taxon>
        <taxon>Actinomycetes</taxon>
        <taxon>Mycobacteriales</taxon>
        <taxon>Tomitella</taxon>
    </lineage>
</organism>
<dbReference type="AlphaFoldDB" id="A0A516X0E5"/>
<accession>A0A516X0E5</accession>
<dbReference type="Pfam" id="PF01575">
    <property type="entry name" value="MaoC_dehydratas"/>
    <property type="match status" value="1"/>
</dbReference>
<reference evidence="4 5" key="1">
    <citation type="submission" date="2019-07" db="EMBL/GenBank/DDBJ databases">
        <title>Tomitella cavernea sp. nov., an actinomycete isolated from soil.</title>
        <authorList>
            <person name="Cheng J."/>
        </authorList>
    </citation>
    <scope>NUCLEOTIDE SEQUENCE [LARGE SCALE GENOMIC DNA]</scope>
    <source>
        <strain evidence="4 5">HY188</strain>
    </source>
</reference>
<dbReference type="InterPro" id="IPR039569">
    <property type="entry name" value="FAS1-like_DH_region"/>
</dbReference>
<evidence type="ECO:0000313" key="5">
    <source>
        <dbReference type="Proteomes" id="UP000317344"/>
    </source>
</evidence>
<reference evidence="4 5" key="2">
    <citation type="submission" date="2019-07" db="EMBL/GenBank/DDBJ databases">
        <authorList>
            <person name="Huang Y."/>
        </authorList>
    </citation>
    <scope>NUCLEOTIDE SEQUENCE [LARGE SCALE GENOMIC DNA]</scope>
    <source>
        <strain evidence="4 5">HY188</strain>
    </source>
</reference>
<dbReference type="InterPro" id="IPR029069">
    <property type="entry name" value="HotDog_dom_sf"/>
</dbReference>
<proteinExistence type="inferred from homology"/>
<evidence type="ECO:0000256" key="1">
    <source>
        <dbReference type="ARBA" id="ARBA00005254"/>
    </source>
</evidence>
<dbReference type="GO" id="GO:0003857">
    <property type="term" value="F:(3S)-3-hydroxyacyl-CoA dehydrogenase (NAD+) activity"/>
    <property type="evidence" value="ECO:0007669"/>
    <property type="project" value="TreeGrafter"/>
</dbReference>
<dbReference type="PANTHER" id="PTHR13078">
    <property type="entry name" value="PEROXISOMAL MULTIFUNCTIONAL ENZYME TYPE 2-RELATED"/>
    <property type="match status" value="1"/>
</dbReference>
<dbReference type="EMBL" id="CP041765">
    <property type="protein sequence ID" value="QDQ96566.1"/>
    <property type="molecule type" value="Genomic_DNA"/>
</dbReference>
<keyword evidence="5" id="KW-1185">Reference proteome</keyword>
<dbReference type="GO" id="GO:0044594">
    <property type="term" value="F:17-beta-hydroxysteroid dehydrogenase (NAD+) activity"/>
    <property type="evidence" value="ECO:0007669"/>
    <property type="project" value="TreeGrafter"/>
</dbReference>
<feature type="domain" description="FAS1-like dehydratase" evidence="3">
    <location>
        <begin position="22"/>
        <end position="140"/>
    </location>
</feature>
<evidence type="ECO:0000259" key="3">
    <source>
        <dbReference type="Pfam" id="PF13452"/>
    </source>
</evidence>
<gene>
    <name evidence="4" type="ORF">FO059_03470</name>
</gene>
<evidence type="ECO:0000259" key="2">
    <source>
        <dbReference type="Pfam" id="PF01575"/>
    </source>
</evidence>
<feature type="domain" description="MaoC-like" evidence="2">
    <location>
        <begin position="174"/>
        <end position="267"/>
    </location>
</feature>
<dbReference type="InterPro" id="IPR002539">
    <property type="entry name" value="MaoC-like_dom"/>
</dbReference>
<dbReference type="Pfam" id="PF13452">
    <property type="entry name" value="FAS1_DH_region"/>
    <property type="match status" value="1"/>
</dbReference>
<dbReference type="GO" id="GO:0006635">
    <property type="term" value="P:fatty acid beta-oxidation"/>
    <property type="evidence" value="ECO:0007669"/>
    <property type="project" value="TreeGrafter"/>
</dbReference>
<name>A0A516X0E5_9ACTN</name>
<dbReference type="Proteomes" id="UP000317344">
    <property type="component" value="Chromosome"/>
</dbReference>
<dbReference type="Gene3D" id="3.10.129.10">
    <property type="entry name" value="Hotdog Thioesterase"/>
    <property type="match status" value="1"/>
</dbReference>
<dbReference type="PANTHER" id="PTHR13078:SF56">
    <property type="entry name" value="PEROXISOMAL MULTIFUNCTIONAL ENZYME TYPE 2"/>
    <property type="match status" value="1"/>
</dbReference>
<dbReference type="OrthoDB" id="5415111at2"/>
<protein>
    <submittedName>
        <fullName evidence="4">Dehydratase</fullName>
    </submittedName>
</protein>